<dbReference type="AlphaFoldDB" id="A0A7Y8GVS5"/>
<dbReference type="Proteomes" id="UP000545507">
    <property type="component" value="Unassembled WGS sequence"/>
</dbReference>
<comment type="caution">
    <text evidence="2">The sequence shown here is derived from an EMBL/GenBank/DDBJ whole genome shotgun (WGS) entry which is preliminary data.</text>
</comment>
<gene>
    <name evidence="2" type="ORF">F3K02_06870</name>
</gene>
<dbReference type="Gene3D" id="3.10.620.30">
    <property type="match status" value="1"/>
</dbReference>
<keyword evidence="3" id="KW-1185">Reference proteome</keyword>
<evidence type="ECO:0000313" key="3">
    <source>
        <dbReference type="Proteomes" id="UP000545507"/>
    </source>
</evidence>
<name>A0A7Y8GVS5_9BURK</name>
<organism evidence="2 3">
    <name type="scientific">Hydrogenophaga aromaticivorans</name>
    <dbReference type="NCBI Taxonomy" id="2610898"/>
    <lineage>
        <taxon>Bacteria</taxon>
        <taxon>Pseudomonadati</taxon>
        <taxon>Pseudomonadota</taxon>
        <taxon>Betaproteobacteria</taxon>
        <taxon>Burkholderiales</taxon>
        <taxon>Comamonadaceae</taxon>
        <taxon>Hydrogenophaga</taxon>
    </lineage>
</organism>
<reference evidence="2 3" key="1">
    <citation type="submission" date="2019-09" db="EMBL/GenBank/DDBJ databases">
        <title>Hydrogenophaga aromatica sp. nov., isolated from a para-xylene-degrading enrichment culture.</title>
        <authorList>
            <person name="Tancsics A."/>
            <person name="Banerjee S."/>
        </authorList>
    </citation>
    <scope>NUCLEOTIDE SEQUENCE [LARGE SCALE GENOMIC DNA]</scope>
    <source>
        <strain evidence="2 3">D2P1</strain>
    </source>
</reference>
<feature type="domain" description="Transglutaminase-like" evidence="1">
    <location>
        <begin position="78"/>
        <end position="150"/>
    </location>
</feature>
<sequence>MDATMQTTNTNDPSAYLAPGRYVDSDHPAVIAFARRVADPAMTPREIAVKLYYAVRDEFLYDPYYFDITVEGLKGSRVIEAGRGFCVPKAALLAAAARVLGVPARLGYADVRNHLSSKRLQDMMGTDLFVFHGYTELWVDGQWLKATPAFNRSLCEKAGIHPLEFDGRADSVFHEFDVSGRRHMEYVHDHGTYADLPRDELLASWRAHYKTFADWGQIVDSGADFAQEVGASS</sequence>
<dbReference type="PANTHER" id="PTHR33490">
    <property type="entry name" value="BLR5614 PROTEIN-RELATED"/>
    <property type="match status" value="1"/>
</dbReference>
<dbReference type="SMART" id="SM00460">
    <property type="entry name" value="TGc"/>
    <property type="match status" value="1"/>
</dbReference>
<dbReference type="PANTHER" id="PTHR33490:SF3">
    <property type="entry name" value="CONSERVED INTEGRAL MEMBRANE PROTEIN"/>
    <property type="match status" value="1"/>
</dbReference>
<dbReference type="InterPro" id="IPR038765">
    <property type="entry name" value="Papain-like_cys_pep_sf"/>
</dbReference>
<protein>
    <submittedName>
        <fullName evidence="2">Transglutaminase family protein</fullName>
    </submittedName>
</protein>
<dbReference type="EMBL" id="VYGV01000006">
    <property type="protein sequence ID" value="NWF44972.1"/>
    <property type="molecule type" value="Genomic_DNA"/>
</dbReference>
<dbReference type="SUPFAM" id="SSF54001">
    <property type="entry name" value="Cysteine proteinases"/>
    <property type="match status" value="1"/>
</dbReference>
<proteinExistence type="predicted"/>
<accession>A0A7Y8GVS5</accession>
<evidence type="ECO:0000313" key="2">
    <source>
        <dbReference type="EMBL" id="NWF44972.1"/>
    </source>
</evidence>
<dbReference type="RefSeq" id="WP_177134604.1">
    <property type="nucleotide sequence ID" value="NZ_VYGV01000006.1"/>
</dbReference>
<dbReference type="InterPro" id="IPR002931">
    <property type="entry name" value="Transglutaminase-like"/>
</dbReference>
<evidence type="ECO:0000259" key="1">
    <source>
        <dbReference type="SMART" id="SM00460"/>
    </source>
</evidence>
<dbReference type="Pfam" id="PF01841">
    <property type="entry name" value="Transglut_core"/>
    <property type="match status" value="1"/>
</dbReference>